<reference evidence="3" key="1">
    <citation type="submission" date="2023-03" db="EMBL/GenBank/DDBJ databases">
        <title>MT1 and MT2 Draft Genomes of Novel Species.</title>
        <authorList>
            <person name="Venkateswaran K."/>
        </authorList>
    </citation>
    <scope>NUCLEOTIDE SEQUENCE</scope>
    <source>
        <strain evidence="3">F6_8S_P_1A</strain>
    </source>
</reference>
<comment type="caution">
    <text evidence="3">The sequence shown here is derived from an EMBL/GenBank/DDBJ whole genome shotgun (WGS) entry which is preliminary data.</text>
</comment>
<keyword evidence="4" id="KW-1185">Reference proteome</keyword>
<proteinExistence type="predicted"/>
<dbReference type="Proteomes" id="UP001174210">
    <property type="component" value="Unassembled WGS sequence"/>
</dbReference>
<dbReference type="PROSITE" id="PS51257">
    <property type="entry name" value="PROKAR_LIPOPROTEIN"/>
    <property type="match status" value="1"/>
</dbReference>
<protein>
    <recommendedName>
        <fullName evidence="5">Secreted protein</fullName>
    </recommendedName>
</protein>
<feature type="signal peptide" evidence="2">
    <location>
        <begin position="1"/>
        <end position="24"/>
    </location>
</feature>
<keyword evidence="2" id="KW-0732">Signal</keyword>
<evidence type="ECO:0000256" key="2">
    <source>
        <dbReference type="SAM" id="SignalP"/>
    </source>
</evidence>
<feature type="chain" id="PRO_5045254794" description="Secreted protein" evidence="2">
    <location>
        <begin position="25"/>
        <end position="149"/>
    </location>
</feature>
<evidence type="ECO:0008006" key="5">
    <source>
        <dbReference type="Google" id="ProtNLM"/>
    </source>
</evidence>
<feature type="region of interest" description="Disordered" evidence="1">
    <location>
        <begin position="109"/>
        <end position="130"/>
    </location>
</feature>
<sequence>MIHRRLAAAAVGALLVGVLAGCSADDSARSALSQSAGTAASSARAAGLVLGLNEVGQVLPTVMDTGLTDAADRLATEAKSVATMTAIGGIGASRDRILAGIRSAQDQVASAQRASAAGHDSGNALDRERRALDRLAQQLDAASKRLERG</sequence>
<name>A0ABT8IYC7_9MICO</name>
<organism evidence="3 4">
    <name type="scientific">Leifsonia virtsii</name>
    <dbReference type="NCBI Taxonomy" id="3035915"/>
    <lineage>
        <taxon>Bacteria</taxon>
        <taxon>Bacillati</taxon>
        <taxon>Actinomycetota</taxon>
        <taxon>Actinomycetes</taxon>
        <taxon>Micrococcales</taxon>
        <taxon>Microbacteriaceae</taxon>
        <taxon>Leifsonia</taxon>
    </lineage>
</organism>
<dbReference type="RefSeq" id="WP_301219075.1">
    <property type="nucleotide sequence ID" value="NZ_JAROCB010000003.1"/>
</dbReference>
<dbReference type="EMBL" id="JAROCB010000003">
    <property type="protein sequence ID" value="MDN4597803.1"/>
    <property type="molecule type" value="Genomic_DNA"/>
</dbReference>
<gene>
    <name evidence="3" type="ORF">P5G59_11680</name>
</gene>
<evidence type="ECO:0000313" key="3">
    <source>
        <dbReference type="EMBL" id="MDN4597803.1"/>
    </source>
</evidence>
<evidence type="ECO:0000313" key="4">
    <source>
        <dbReference type="Proteomes" id="UP001174210"/>
    </source>
</evidence>
<accession>A0ABT8IYC7</accession>
<evidence type="ECO:0000256" key="1">
    <source>
        <dbReference type="SAM" id="MobiDB-lite"/>
    </source>
</evidence>